<feature type="signal peptide" evidence="1">
    <location>
        <begin position="1"/>
        <end position="35"/>
    </location>
</feature>
<proteinExistence type="predicted"/>
<keyword evidence="3" id="KW-1185">Reference proteome</keyword>
<dbReference type="Proteomes" id="UP000272888">
    <property type="component" value="Unassembled WGS sequence"/>
</dbReference>
<evidence type="ECO:0000313" key="2">
    <source>
        <dbReference type="EMBL" id="RKH62700.1"/>
    </source>
</evidence>
<dbReference type="AlphaFoldDB" id="A0A3A8Q6V8"/>
<evidence type="ECO:0000313" key="3">
    <source>
        <dbReference type="Proteomes" id="UP000272888"/>
    </source>
</evidence>
<evidence type="ECO:0000256" key="1">
    <source>
        <dbReference type="SAM" id="SignalP"/>
    </source>
</evidence>
<feature type="chain" id="PRO_5017355245" description="EGF-like domain-containing protein" evidence="1">
    <location>
        <begin position="36"/>
        <end position="125"/>
    </location>
</feature>
<gene>
    <name evidence="2" type="ORF">D7V93_09745</name>
</gene>
<evidence type="ECO:0008006" key="4">
    <source>
        <dbReference type="Google" id="ProtNLM"/>
    </source>
</evidence>
<dbReference type="EMBL" id="RAWB01000075">
    <property type="protein sequence ID" value="RKH62700.1"/>
    <property type="molecule type" value="Genomic_DNA"/>
</dbReference>
<keyword evidence="1" id="KW-0732">Signal</keyword>
<organism evidence="2 3">
    <name type="scientific">Corallococcus llansteffanensis</name>
    <dbReference type="NCBI Taxonomy" id="2316731"/>
    <lineage>
        <taxon>Bacteria</taxon>
        <taxon>Pseudomonadati</taxon>
        <taxon>Myxococcota</taxon>
        <taxon>Myxococcia</taxon>
        <taxon>Myxococcales</taxon>
        <taxon>Cystobacterineae</taxon>
        <taxon>Myxococcaceae</taxon>
        <taxon>Corallococcus</taxon>
    </lineage>
</organism>
<protein>
    <recommendedName>
        <fullName evidence="4">EGF-like domain-containing protein</fullName>
    </recommendedName>
</protein>
<name>A0A3A8Q6V8_9BACT</name>
<comment type="caution">
    <text evidence="2">The sequence shown here is derived from an EMBL/GenBank/DDBJ whole genome shotgun (WGS) entry which is preliminary data.</text>
</comment>
<reference evidence="3" key="1">
    <citation type="submission" date="2018-09" db="EMBL/GenBank/DDBJ databases">
        <authorList>
            <person name="Livingstone P.G."/>
            <person name="Whitworth D.E."/>
        </authorList>
    </citation>
    <scope>NUCLEOTIDE SEQUENCE [LARGE SCALE GENOMIC DNA]</scope>
    <source>
        <strain evidence="3">CA051B</strain>
    </source>
</reference>
<accession>A0A3A8Q6V8</accession>
<sequence>MLGAAGGRPCMLLTWMRMRSTWWLLASLAVLPLLACDSSDAVGDSCGEGTCTDNLECRKEFPGGFCAQECEQEGVRGGCPEDTVCATQLGTLLCSPVCDSQDDCRDSYACNGISGTDIKACRIKI</sequence>